<dbReference type="PANTHER" id="PTHR43744:SF12">
    <property type="entry name" value="ABC TRANSPORTER PERMEASE PROTEIN MG189-RELATED"/>
    <property type="match status" value="1"/>
</dbReference>
<evidence type="ECO:0000256" key="4">
    <source>
        <dbReference type="ARBA" id="ARBA00022692"/>
    </source>
</evidence>
<evidence type="ECO:0000313" key="10">
    <source>
        <dbReference type="Proteomes" id="UP000632659"/>
    </source>
</evidence>
<comment type="similarity">
    <text evidence="7">Belongs to the binding-protein-dependent transport system permease family.</text>
</comment>
<keyword evidence="3" id="KW-1003">Cell membrane</keyword>
<accession>A0A8J6TRP2</accession>
<dbReference type="InterPro" id="IPR035906">
    <property type="entry name" value="MetI-like_sf"/>
</dbReference>
<gene>
    <name evidence="9" type="ORF">H8702_08365</name>
</gene>
<dbReference type="CDD" id="cd06261">
    <property type="entry name" value="TM_PBP2"/>
    <property type="match status" value="1"/>
</dbReference>
<organism evidence="9 10">
    <name type="scientific">Massiliimalia timonensis</name>
    <dbReference type="NCBI Taxonomy" id="1987501"/>
    <lineage>
        <taxon>Bacteria</taxon>
        <taxon>Bacillati</taxon>
        <taxon>Bacillota</taxon>
        <taxon>Clostridia</taxon>
        <taxon>Eubacteriales</taxon>
        <taxon>Oscillospiraceae</taxon>
        <taxon>Massiliimalia</taxon>
    </lineage>
</organism>
<feature type="transmembrane region" description="Helical" evidence="7">
    <location>
        <begin position="246"/>
        <end position="264"/>
    </location>
</feature>
<dbReference type="InterPro" id="IPR000515">
    <property type="entry name" value="MetI-like"/>
</dbReference>
<dbReference type="AlphaFoldDB" id="A0A8J6TRP2"/>
<dbReference type="RefSeq" id="WP_178085801.1">
    <property type="nucleotide sequence ID" value="NZ_JACRTL010000004.1"/>
</dbReference>
<name>A0A8J6TRP2_9FIRM</name>
<evidence type="ECO:0000256" key="5">
    <source>
        <dbReference type="ARBA" id="ARBA00022989"/>
    </source>
</evidence>
<evidence type="ECO:0000256" key="6">
    <source>
        <dbReference type="ARBA" id="ARBA00023136"/>
    </source>
</evidence>
<keyword evidence="6 7" id="KW-0472">Membrane</keyword>
<dbReference type="Proteomes" id="UP000632659">
    <property type="component" value="Unassembled WGS sequence"/>
</dbReference>
<evidence type="ECO:0000256" key="1">
    <source>
        <dbReference type="ARBA" id="ARBA00004651"/>
    </source>
</evidence>
<keyword evidence="2 7" id="KW-0813">Transport</keyword>
<dbReference type="GO" id="GO:0005886">
    <property type="term" value="C:plasma membrane"/>
    <property type="evidence" value="ECO:0007669"/>
    <property type="project" value="UniProtKB-SubCell"/>
</dbReference>
<reference evidence="9" key="1">
    <citation type="submission" date="2020-08" db="EMBL/GenBank/DDBJ databases">
        <title>Genome public.</title>
        <authorList>
            <person name="Liu C."/>
            <person name="Sun Q."/>
        </authorList>
    </citation>
    <scope>NUCLEOTIDE SEQUENCE</scope>
    <source>
        <strain evidence="9">NSJ-15</strain>
    </source>
</reference>
<keyword evidence="4 7" id="KW-0812">Transmembrane</keyword>
<feature type="domain" description="ABC transmembrane type-1" evidence="8">
    <location>
        <begin position="74"/>
        <end position="264"/>
    </location>
</feature>
<comment type="subcellular location">
    <subcellularLocation>
        <location evidence="1 7">Cell membrane</location>
        <topology evidence="1 7">Multi-pass membrane protein</topology>
    </subcellularLocation>
</comment>
<feature type="transmembrane region" description="Helical" evidence="7">
    <location>
        <begin position="184"/>
        <end position="206"/>
    </location>
</feature>
<sequence length="279" mass="31601">MNKNKVTKRLPQIILIVVLVVLCIMMLLPFFWMFSTSLRLPKESFKMPPSFFPTSFRWENYAEVFHSFPFLQFILNSLFVSVIVVICNIFVTTMAAFAFSRLNFKFREGLFLLFLAGMMIPSQATIIPQFIIMSKLHLVGELWSLILPAVTTPLSIFLVRQYMMTIPKSYEEAAYIDGAGRFKIYSKIILPMSVSVIVMTSLLNFLSSWNNYMGPLIYLSDWEKMTLPIGLKMLQNARGAGSASEVLAGVTISIIPPLILYLFGQKQLVQSASLSGLKS</sequence>
<proteinExistence type="inferred from homology"/>
<evidence type="ECO:0000256" key="7">
    <source>
        <dbReference type="RuleBase" id="RU363032"/>
    </source>
</evidence>
<keyword evidence="5 7" id="KW-1133">Transmembrane helix</keyword>
<feature type="transmembrane region" description="Helical" evidence="7">
    <location>
        <begin position="73"/>
        <end position="98"/>
    </location>
</feature>
<feature type="transmembrane region" description="Helical" evidence="7">
    <location>
        <begin position="143"/>
        <end position="163"/>
    </location>
</feature>
<dbReference type="GO" id="GO:0055085">
    <property type="term" value="P:transmembrane transport"/>
    <property type="evidence" value="ECO:0007669"/>
    <property type="project" value="InterPro"/>
</dbReference>
<evidence type="ECO:0000256" key="2">
    <source>
        <dbReference type="ARBA" id="ARBA00022448"/>
    </source>
</evidence>
<dbReference type="PANTHER" id="PTHR43744">
    <property type="entry name" value="ABC TRANSPORTER PERMEASE PROTEIN MG189-RELATED-RELATED"/>
    <property type="match status" value="1"/>
</dbReference>
<dbReference type="PROSITE" id="PS50928">
    <property type="entry name" value="ABC_TM1"/>
    <property type="match status" value="1"/>
</dbReference>
<feature type="transmembrane region" description="Helical" evidence="7">
    <location>
        <begin position="110"/>
        <end position="131"/>
    </location>
</feature>
<dbReference type="Gene3D" id="1.10.3720.10">
    <property type="entry name" value="MetI-like"/>
    <property type="match status" value="1"/>
</dbReference>
<evidence type="ECO:0000256" key="3">
    <source>
        <dbReference type="ARBA" id="ARBA00022475"/>
    </source>
</evidence>
<keyword evidence="10" id="KW-1185">Reference proteome</keyword>
<protein>
    <submittedName>
        <fullName evidence="9">Carbohydrate ABC transporter permease</fullName>
    </submittedName>
</protein>
<dbReference type="EMBL" id="JACRTL010000004">
    <property type="protein sequence ID" value="MBC8611126.1"/>
    <property type="molecule type" value="Genomic_DNA"/>
</dbReference>
<feature type="transmembrane region" description="Helical" evidence="7">
    <location>
        <begin position="12"/>
        <end position="34"/>
    </location>
</feature>
<dbReference type="Pfam" id="PF00528">
    <property type="entry name" value="BPD_transp_1"/>
    <property type="match status" value="1"/>
</dbReference>
<comment type="caution">
    <text evidence="9">The sequence shown here is derived from an EMBL/GenBank/DDBJ whole genome shotgun (WGS) entry which is preliminary data.</text>
</comment>
<evidence type="ECO:0000313" key="9">
    <source>
        <dbReference type="EMBL" id="MBC8611126.1"/>
    </source>
</evidence>
<evidence type="ECO:0000259" key="8">
    <source>
        <dbReference type="PROSITE" id="PS50928"/>
    </source>
</evidence>
<dbReference type="SUPFAM" id="SSF161098">
    <property type="entry name" value="MetI-like"/>
    <property type="match status" value="1"/>
</dbReference>